<dbReference type="Gene3D" id="1.10.530.10">
    <property type="match status" value="1"/>
</dbReference>
<accession>Q0FML5</accession>
<sequence>MRALRILLTVLALVAGQGALADWSNFYRPSERVSQAPQAMGPRSTGNPAGVCIHEILRAQLRHQIPGNLLLGIGLQESGMMHEGELTIWPWVANADGDGRFFETPQSAASWVRARQSAGVESIDVGCMQVNLRWHPDAFVQLEEGFDPARNVDYAARFLVQLYEKTGDWIKAAGHYHSATEVHQGVYLDRLKQNVSIANERLDIFRQLAASGSGGGAGGLGLAAVAAVTSEPLPSGHFWTSDMTLRSGAANSGARSLFGRETLSPVLPAFRKMF</sequence>
<dbReference type="OrthoDB" id="5945995at2"/>
<dbReference type="RefSeq" id="WP_007803911.1">
    <property type="nucleotide sequence ID" value="NZ_DS022280.1"/>
</dbReference>
<keyword evidence="2" id="KW-1185">Reference proteome</keyword>
<dbReference type="Proteomes" id="UP000006230">
    <property type="component" value="Unassembled WGS sequence"/>
</dbReference>
<dbReference type="CDD" id="cd13400">
    <property type="entry name" value="LT_IagB-like"/>
    <property type="match status" value="1"/>
</dbReference>
<proteinExistence type="predicted"/>
<evidence type="ECO:0000313" key="2">
    <source>
        <dbReference type="Proteomes" id="UP000006230"/>
    </source>
</evidence>
<dbReference type="AlphaFoldDB" id="Q0FML5"/>
<dbReference type="SUPFAM" id="SSF53955">
    <property type="entry name" value="Lysozyme-like"/>
    <property type="match status" value="1"/>
</dbReference>
<dbReference type="STRING" id="314265.R2601_00285"/>
<name>Q0FML5_SALBH</name>
<organism evidence="1 2">
    <name type="scientific">Salipiger bermudensis (strain DSM 26914 / JCM 13377 / KCTC 12554 / HTCC2601)</name>
    <name type="common">Pelagibaca bermudensis</name>
    <dbReference type="NCBI Taxonomy" id="314265"/>
    <lineage>
        <taxon>Bacteria</taxon>
        <taxon>Pseudomonadati</taxon>
        <taxon>Pseudomonadota</taxon>
        <taxon>Alphaproteobacteria</taxon>
        <taxon>Rhodobacterales</taxon>
        <taxon>Roseobacteraceae</taxon>
        <taxon>Salipiger</taxon>
    </lineage>
</organism>
<dbReference type="eggNOG" id="COG0741">
    <property type="taxonomic scope" value="Bacteria"/>
</dbReference>
<dbReference type="EMBL" id="AATQ01000027">
    <property type="protein sequence ID" value="EAU45383.1"/>
    <property type="molecule type" value="Genomic_DNA"/>
</dbReference>
<dbReference type="InterPro" id="IPR023346">
    <property type="entry name" value="Lysozyme-like_dom_sf"/>
</dbReference>
<dbReference type="HOGENOM" id="CLU_063182_0_0_5"/>
<protein>
    <submittedName>
        <fullName evidence="1">Uncharacterized protein</fullName>
    </submittedName>
</protein>
<reference evidence="1 2" key="1">
    <citation type="journal article" date="2010" name="J. Bacteriol.">
        <title>Genome sequences of Pelagibaca bermudensis HTCC2601T and Maritimibacter alkaliphilus HTCC2654T, the type strains of two marine Roseobacter genera.</title>
        <authorList>
            <person name="Thrash J.C."/>
            <person name="Cho J.C."/>
            <person name="Ferriera S."/>
            <person name="Johnson J."/>
            <person name="Vergin K.L."/>
            <person name="Giovannoni S.J."/>
        </authorList>
    </citation>
    <scope>NUCLEOTIDE SEQUENCE [LARGE SCALE GENOMIC DNA]</scope>
    <source>
        <strain evidence="2">DSM 26914 / JCM 13377 / KCTC 12554 / HTCC2601</strain>
    </source>
</reference>
<evidence type="ECO:0000313" key="1">
    <source>
        <dbReference type="EMBL" id="EAU45383.1"/>
    </source>
</evidence>
<comment type="caution">
    <text evidence="1">The sequence shown here is derived from an EMBL/GenBank/DDBJ whole genome shotgun (WGS) entry which is preliminary data.</text>
</comment>
<gene>
    <name evidence="1" type="ORF">R2601_00285</name>
</gene>